<dbReference type="AlphaFoldDB" id="A0A183E0Z6"/>
<accession>A0A183E0Z6</accession>
<evidence type="ECO:0000313" key="2">
    <source>
        <dbReference type="Proteomes" id="UP000271098"/>
    </source>
</evidence>
<reference evidence="3" key="1">
    <citation type="submission" date="2016-06" db="UniProtKB">
        <authorList>
            <consortium name="WormBaseParasite"/>
        </authorList>
    </citation>
    <scope>IDENTIFICATION</scope>
</reference>
<name>A0A183E0Z6_9BILA</name>
<protein>
    <submittedName>
        <fullName evidence="3">DUF1330 domain-containing protein</fullName>
    </submittedName>
</protein>
<dbReference type="Proteomes" id="UP000271098">
    <property type="component" value="Unassembled WGS sequence"/>
</dbReference>
<dbReference type="EMBL" id="UYRT01081490">
    <property type="protein sequence ID" value="VDN24515.1"/>
    <property type="molecule type" value="Genomic_DNA"/>
</dbReference>
<evidence type="ECO:0000313" key="3">
    <source>
        <dbReference type="WBParaSite" id="GPUH_0001465601-mRNA-1"/>
    </source>
</evidence>
<sequence length="150" mass="17175">MGIVRQYMEEEASLCHGQVFCMPGRPNRTMGMRLVVGDLQEDGFNVDAKRSAEERLEAVGNFHRPAWLFVCRRPVNEAMWVISSVHVEDAAVESEQATVPIKMRKAEFEIYMREDVTVESEQAIQFASLMKIEESESRIYLGEYVAVEPK</sequence>
<keyword evidence="2" id="KW-1185">Reference proteome</keyword>
<organism evidence="3">
    <name type="scientific">Gongylonema pulchrum</name>
    <dbReference type="NCBI Taxonomy" id="637853"/>
    <lineage>
        <taxon>Eukaryota</taxon>
        <taxon>Metazoa</taxon>
        <taxon>Ecdysozoa</taxon>
        <taxon>Nematoda</taxon>
        <taxon>Chromadorea</taxon>
        <taxon>Rhabditida</taxon>
        <taxon>Spirurina</taxon>
        <taxon>Spiruromorpha</taxon>
        <taxon>Spiruroidea</taxon>
        <taxon>Gongylonematidae</taxon>
        <taxon>Gongylonema</taxon>
    </lineage>
</organism>
<gene>
    <name evidence="1" type="ORF">GPUH_LOCUS14640</name>
</gene>
<reference evidence="1 2" key="2">
    <citation type="submission" date="2018-11" db="EMBL/GenBank/DDBJ databases">
        <authorList>
            <consortium name="Pathogen Informatics"/>
        </authorList>
    </citation>
    <scope>NUCLEOTIDE SEQUENCE [LARGE SCALE GENOMIC DNA]</scope>
</reference>
<proteinExistence type="predicted"/>
<evidence type="ECO:0000313" key="1">
    <source>
        <dbReference type="EMBL" id="VDN24515.1"/>
    </source>
</evidence>
<dbReference type="WBParaSite" id="GPUH_0001465601-mRNA-1">
    <property type="protein sequence ID" value="GPUH_0001465601-mRNA-1"/>
    <property type="gene ID" value="GPUH_0001465601"/>
</dbReference>